<reference evidence="10 11" key="1">
    <citation type="submission" date="2022-10" db="EMBL/GenBank/DDBJ databases">
        <title>Comparative genomics and taxonomic characterization of three novel marine species of genus Reichenbachiella exhibiting antioxidant and polysaccharide degradation activities.</title>
        <authorList>
            <person name="Muhammad N."/>
            <person name="Lee Y.-J."/>
            <person name="Ko J."/>
            <person name="Kim S.-G."/>
        </authorList>
    </citation>
    <scope>NUCLEOTIDE SEQUENCE [LARGE SCALE GENOMIC DNA]</scope>
    <source>
        <strain evidence="10 11">ABR2-5</strain>
    </source>
</reference>
<accession>A0ABT3CNX6</accession>
<dbReference type="Proteomes" id="UP001300692">
    <property type="component" value="Unassembled WGS sequence"/>
</dbReference>
<dbReference type="InterPro" id="IPR036942">
    <property type="entry name" value="Beta-barrel_TonB_sf"/>
</dbReference>
<proteinExistence type="inferred from homology"/>
<keyword evidence="8" id="KW-0732">Signal</keyword>
<keyword evidence="5 7" id="KW-0472">Membrane</keyword>
<feature type="chain" id="PRO_5046900995" evidence="8">
    <location>
        <begin position="21"/>
        <end position="1008"/>
    </location>
</feature>
<dbReference type="PROSITE" id="PS52016">
    <property type="entry name" value="TONB_DEPENDENT_REC_3"/>
    <property type="match status" value="1"/>
</dbReference>
<dbReference type="NCBIfam" id="TIGR04056">
    <property type="entry name" value="OMP_RagA_SusC"/>
    <property type="match status" value="1"/>
</dbReference>
<dbReference type="InterPro" id="IPR023997">
    <property type="entry name" value="TonB-dep_OMP_SusC/RagA_CS"/>
</dbReference>
<name>A0ABT3CNX6_9BACT</name>
<comment type="similarity">
    <text evidence="7">Belongs to the TonB-dependent receptor family.</text>
</comment>
<comment type="caution">
    <text evidence="10">The sequence shown here is derived from an EMBL/GenBank/DDBJ whole genome shotgun (WGS) entry which is preliminary data.</text>
</comment>
<dbReference type="Pfam" id="PF07715">
    <property type="entry name" value="Plug"/>
    <property type="match status" value="1"/>
</dbReference>
<dbReference type="RefSeq" id="WP_264136088.1">
    <property type="nucleotide sequence ID" value="NZ_JAOYOD010000001.1"/>
</dbReference>
<evidence type="ECO:0000256" key="6">
    <source>
        <dbReference type="ARBA" id="ARBA00023237"/>
    </source>
</evidence>
<dbReference type="SUPFAM" id="SSF49464">
    <property type="entry name" value="Carboxypeptidase regulatory domain-like"/>
    <property type="match status" value="1"/>
</dbReference>
<feature type="domain" description="TonB-dependent receptor plug" evidence="9">
    <location>
        <begin position="115"/>
        <end position="236"/>
    </location>
</feature>
<evidence type="ECO:0000256" key="2">
    <source>
        <dbReference type="ARBA" id="ARBA00022448"/>
    </source>
</evidence>
<protein>
    <submittedName>
        <fullName evidence="10">TonB-dependent receptor</fullName>
    </submittedName>
</protein>
<gene>
    <name evidence="10" type="ORF">N7U62_01410</name>
</gene>
<evidence type="ECO:0000256" key="1">
    <source>
        <dbReference type="ARBA" id="ARBA00004571"/>
    </source>
</evidence>
<sequence length="1008" mass="110007">MNKFFTAIVLMLISLPQLQAQVSVSGQVISAEDGVALPGVNVVQKGSTVATVTDVDGNYSIKLTQEDAVLTFSFIGMENQEVEVLGRSVVDVELQSDTKQLDEVLVVGYGVQKRTDVTSSVQQVDSDLLENVPASYSFENALQGQTAGVNISSSSATPGAAINMNIRGVTSISASSQPLFVIDGVPLVSRNNSALNSNIQPVNPLADINSNDIESITVLKDAAAASVYGSRGANGVILITTKRGAVGKTKFNVGYYTGVSEISNVPELMNAKQWIEFLNVAAENDGLGENYWNSRLGDPNDPNLKTYNAYDEIFRTGITHNADVSIQGGNEKTKFYLSGNYYNQEGIQVGTAFERMSGRLNIDHSVNSKLGVGTNVMVSRTNHARTINENDEYGVVINAQAWDPTAPLKNDEGNYTNPFSYYGWWALENPLFIAEQYRNDAITDRVLGTAFLTYDIFDDLTFKTTWSADMSGLTEESFTPAGGNETDIGEGIFATYDELTWVGESTLTYNKTLGLKHNVSVLAGYSIQESRALFSETLGTNFPSNNVYKISTAATTTGSSGETSYGFQSFIGRLNYNFASKYLVSLSIRTDASSRFGTNNQYGTFPSASLGWVVSEESFLSGQDVLNYLKFRASYGIIGNAEISNFGWRGVYNLESPYNGAGGIAPSTLENPNLGWEQTTQLNIGTDFQLFDGRIGVTGDYFEKTTEDLLFNADVPGTTGFANIPSNFGSIKNTGFEISVNANLLSLGDFKWDMNANFSHIKNEVVEIQNDGQIVSRNFILQEGESLSQLHLIKFLGVDPLTGDAVFEDVNSDGVINSDDKQAVGSGIPTMFGGWTNSFSYKGLSLSVLFQYVGGNKIFNQSRHAYENYGSLQSGLPYGNQSIESLDYWKEPGDITRIPRPSLAGPNESNAQWQRFSTQYLEDGDFVRLKNVKLSYNLPSDWVSKVGLETVNIYLQGRNLYTWTQYKGFDPEVSTNTSSQEDLNTLQGEDFGTLGQARTYSIGVNIGF</sequence>
<dbReference type="InterPro" id="IPR023996">
    <property type="entry name" value="TonB-dep_OMP_SusC/RagA"/>
</dbReference>
<dbReference type="InterPro" id="IPR037066">
    <property type="entry name" value="Plug_dom_sf"/>
</dbReference>
<evidence type="ECO:0000256" key="7">
    <source>
        <dbReference type="PROSITE-ProRule" id="PRU01360"/>
    </source>
</evidence>
<dbReference type="EMBL" id="JAOYOD010000001">
    <property type="protein sequence ID" value="MCV9385297.1"/>
    <property type="molecule type" value="Genomic_DNA"/>
</dbReference>
<evidence type="ECO:0000313" key="10">
    <source>
        <dbReference type="EMBL" id="MCV9385297.1"/>
    </source>
</evidence>
<keyword evidence="11" id="KW-1185">Reference proteome</keyword>
<dbReference type="InterPro" id="IPR012910">
    <property type="entry name" value="Plug_dom"/>
</dbReference>
<organism evidence="10 11">
    <name type="scientific">Reichenbachiella ulvae</name>
    <dbReference type="NCBI Taxonomy" id="2980104"/>
    <lineage>
        <taxon>Bacteria</taxon>
        <taxon>Pseudomonadati</taxon>
        <taxon>Bacteroidota</taxon>
        <taxon>Cytophagia</taxon>
        <taxon>Cytophagales</taxon>
        <taxon>Reichenbachiellaceae</taxon>
        <taxon>Reichenbachiella</taxon>
    </lineage>
</organism>
<evidence type="ECO:0000256" key="5">
    <source>
        <dbReference type="ARBA" id="ARBA00023136"/>
    </source>
</evidence>
<evidence type="ECO:0000313" key="11">
    <source>
        <dbReference type="Proteomes" id="UP001300692"/>
    </source>
</evidence>
<dbReference type="InterPro" id="IPR008969">
    <property type="entry name" value="CarboxyPept-like_regulatory"/>
</dbReference>
<keyword evidence="6 7" id="KW-0998">Cell outer membrane</keyword>
<dbReference type="InterPro" id="IPR039426">
    <property type="entry name" value="TonB-dep_rcpt-like"/>
</dbReference>
<feature type="signal peptide" evidence="8">
    <location>
        <begin position="1"/>
        <end position="20"/>
    </location>
</feature>
<dbReference type="NCBIfam" id="TIGR04057">
    <property type="entry name" value="SusC_RagA_signa"/>
    <property type="match status" value="1"/>
</dbReference>
<evidence type="ECO:0000256" key="8">
    <source>
        <dbReference type="SAM" id="SignalP"/>
    </source>
</evidence>
<keyword evidence="4 7" id="KW-0812">Transmembrane</keyword>
<keyword evidence="2 7" id="KW-0813">Transport</keyword>
<dbReference type="Gene3D" id="2.170.130.10">
    <property type="entry name" value="TonB-dependent receptor, plug domain"/>
    <property type="match status" value="1"/>
</dbReference>
<dbReference type="Pfam" id="PF13715">
    <property type="entry name" value="CarbopepD_reg_2"/>
    <property type="match status" value="1"/>
</dbReference>
<evidence type="ECO:0000256" key="3">
    <source>
        <dbReference type="ARBA" id="ARBA00022452"/>
    </source>
</evidence>
<evidence type="ECO:0000259" key="9">
    <source>
        <dbReference type="Pfam" id="PF07715"/>
    </source>
</evidence>
<keyword evidence="3 7" id="KW-1134">Transmembrane beta strand</keyword>
<dbReference type="Gene3D" id="2.60.40.1120">
    <property type="entry name" value="Carboxypeptidase-like, regulatory domain"/>
    <property type="match status" value="1"/>
</dbReference>
<dbReference type="SUPFAM" id="SSF56935">
    <property type="entry name" value="Porins"/>
    <property type="match status" value="1"/>
</dbReference>
<keyword evidence="10" id="KW-0675">Receptor</keyword>
<comment type="subcellular location">
    <subcellularLocation>
        <location evidence="1 7">Cell outer membrane</location>
        <topology evidence="1 7">Multi-pass membrane protein</topology>
    </subcellularLocation>
</comment>
<evidence type="ECO:0000256" key="4">
    <source>
        <dbReference type="ARBA" id="ARBA00022692"/>
    </source>
</evidence>
<dbReference type="Gene3D" id="2.40.170.20">
    <property type="entry name" value="TonB-dependent receptor, beta-barrel domain"/>
    <property type="match status" value="1"/>
</dbReference>